<comment type="caution">
    <text evidence="8">The sequence shown here is derived from an EMBL/GenBank/DDBJ whole genome shotgun (WGS) entry which is preliminary data.</text>
</comment>
<dbReference type="InterPro" id="IPR015424">
    <property type="entry name" value="PyrdxlP-dep_Trfase"/>
</dbReference>
<evidence type="ECO:0000256" key="3">
    <source>
        <dbReference type="ARBA" id="ARBA00012239"/>
    </source>
</evidence>
<evidence type="ECO:0000313" key="9">
    <source>
        <dbReference type="Proteomes" id="UP001552479"/>
    </source>
</evidence>
<evidence type="ECO:0000256" key="1">
    <source>
        <dbReference type="ARBA" id="ARBA00001933"/>
    </source>
</evidence>
<dbReference type="Gene3D" id="3.90.1150.10">
    <property type="entry name" value="Aspartate Aminotransferase, domain 1"/>
    <property type="match status" value="1"/>
</dbReference>
<proteinExistence type="inferred from homology"/>
<evidence type="ECO:0000256" key="6">
    <source>
        <dbReference type="ARBA" id="ARBA00050776"/>
    </source>
</evidence>
<feature type="domain" description="Aminotransferase class V" evidence="7">
    <location>
        <begin position="33"/>
        <end position="403"/>
    </location>
</feature>
<dbReference type="Proteomes" id="UP001552479">
    <property type="component" value="Unassembled WGS sequence"/>
</dbReference>
<evidence type="ECO:0000313" key="8">
    <source>
        <dbReference type="EMBL" id="MEV4923029.1"/>
    </source>
</evidence>
<dbReference type="EC" id="2.8.1.7" evidence="3"/>
<dbReference type="PANTHER" id="PTHR43586">
    <property type="entry name" value="CYSTEINE DESULFURASE"/>
    <property type="match status" value="1"/>
</dbReference>
<dbReference type="InterPro" id="IPR016454">
    <property type="entry name" value="Cysteine_dSase"/>
</dbReference>
<keyword evidence="5" id="KW-0663">Pyridoxal phosphate</keyword>
<evidence type="ECO:0000256" key="4">
    <source>
        <dbReference type="ARBA" id="ARBA00022679"/>
    </source>
</evidence>
<dbReference type="NCBIfam" id="TIGR01979">
    <property type="entry name" value="sufS"/>
    <property type="match status" value="1"/>
</dbReference>
<dbReference type="InterPro" id="IPR015421">
    <property type="entry name" value="PyrdxlP-dep_Trfase_major"/>
</dbReference>
<reference evidence="8 9" key="1">
    <citation type="submission" date="2024-06" db="EMBL/GenBank/DDBJ databases">
        <title>The Natural Products Discovery Center: Release of the First 8490 Sequenced Strains for Exploring Actinobacteria Biosynthetic Diversity.</title>
        <authorList>
            <person name="Kalkreuter E."/>
            <person name="Kautsar S.A."/>
            <person name="Yang D."/>
            <person name="Bader C.D."/>
            <person name="Teijaro C.N."/>
            <person name="Fluegel L."/>
            <person name="Davis C.M."/>
            <person name="Simpson J.R."/>
            <person name="Lauterbach L."/>
            <person name="Steele A.D."/>
            <person name="Gui C."/>
            <person name="Meng S."/>
            <person name="Li G."/>
            <person name="Viehrig K."/>
            <person name="Ye F."/>
            <person name="Su P."/>
            <person name="Kiefer A.F."/>
            <person name="Nichols A."/>
            <person name="Cepeda A.J."/>
            <person name="Yan W."/>
            <person name="Fan B."/>
            <person name="Jiang Y."/>
            <person name="Adhikari A."/>
            <person name="Zheng C.-J."/>
            <person name="Schuster L."/>
            <person name="Cowan T.M."/>
            <person name="Smanski M.J."/>
            <person name="Chevrette M.G."/>
            <person name="De Carvalho L.P.S."/>
            <person name="Shen B."/>
        </authorList>
    </citation>
    <scope>NUCLEOTIDE SEQUENCE [LARGE SCALE GENOMIC DNA]</scope>
    <source>
        <strain evidence="8 9">NPDC053791</strain>
    </source>
</reference>
<dbReference type="PANTHER" id="PTHR43586:SF8">
    <property type="entry name" value="CYSTEINE DESULFURASE 1, CHLOROPLASTIC"/>
    <property type="match status" value="1"/>
</dbReference>
<dbReference type="InterPro" id="IPR010970">
    <property type="entry name" value="Cys_dSase_SufS"/>
</dbReference>
<keyword evidence="9" id="KW-1185">Reference proteome</keyword>
<organism evidence="8 9">
    <name type="scientific">Streptomyces roseoverticillatus</name>
    <dbReference type="NCBI Taxonomy" id="66429"/>
    <lineage>
        <taxon>Bacteria</taxon>
        <taxon>Bacillati</taxon>
        <taxon>Actinomycetota</taxon>
        <taxon>Actinomycetes</taxon>
        <taxon>Kitasatosporales</taxon>
        <taxon>Streptomycetaceae</taxon>
        <taxon>Streptomyces</taxon>
    </lineage>
</organism>
<dbReference type="EMBL" id="JBFASG010000006">
    <property type="protein sequence ID" value="MEV4923029.1"/>
    <property type="molecule type" value="Genomic_DNA"/>
</dbReference>
<keyword evidence="4 8" id="KW-0808">Transferase</keyword>
<dbReference type="PIRSF" id="PIRSF005572">
    <property type="entry name" value="NifS"/>
    <property type="match status" value="1"/>
</dbReference>
<evidence type="ECO:0000259" key="7">
    <source>
        <dbReference type="Pfam" id="PF00266"/>
    </source>
</evidence>
<dbReference type="InterPro" id="IPR015422">
    <property type="entry name" value="PyrdxlP-dep_Trfase_small"/>
</dbReference>
<dbReference type="SUPFAM" id="SSF53383">
    <property type="entry name" value="PLP-dependent transferases"/>
    <property type="match status" value="1"/>
</dbReference>
<comment type="similarity">
    <text evidence="2">Belongs to the class-V pyridoxal-phosphate-dependent aminotransferase family. Csd subfamily.</text>
</comment>
<evidence type="ECO:0000256" key="2">
    <source>
        <dbReference type="ARBA" id="ARBA00010447"/>
    </source>
</evidence>
<dbReference type="GO" id="GO:0031071">
    <property type="term" value="F:cysteine desulfurase activity"/>
    <property type="evidence" value="ECO:0007669"/>
    <property type="project" value="UniProtKB-EC"/>
</dbReference>
<evidence type="ECO:0000256" key="5">
    <source>
        <dbReference type="ARBA" id="ARBA00022898"/>
    </source>
</evidence>
<accession>A0ABV3IRB3</accession>
<dbReference type="CDD" id="cd06453">
    <property type="entry name" value="SufS_like"/>
    <property type="match status" value="1"/>
</dbReference>
<dbReference type="Gene3D" id="3.40.640.10">
    <property type="entry name" value="Type I PLP-dependent aspartate aminotransferase-like (Major domain)"/>
    <property type="match status" value="1"/>
</dbReference>
<name>A0ABV3IRB3_9ACTN</name>
<sequence length="427" mass="45761">MMTAEHTTSSGLARDVRADFPILATDLDGKRPVYLDNAATTQIPRQVLDAVYDYYSNDNSNVGRGVHTLGMRATDRFMRSRERVRAFLNAAEASEIVFTKSATESVNLVAQGLGTQVVSAGDEVLISGLEHHSNLLPWRQLCARTGATLRIANVDEHGEPSLDSFRAKITERTRLIAVAHVSNVQGTVNPVREIAAEAHRHGILVIVDGAQAVAHRSVDVRDLDADFYCFSAHKMYGPHGTGVLYGKAEHFERMEPLLLGGGMAPIATYEDGPVGARPPLRFEAGSPNIAGMVGTAAAMDYLDGLGRDAVGEHDAALAARAAEGLRALGGVTVYGAQAPLGGIISFNVDGVHPHDVGSHLNTFGIATRTGVHCASPFIDTLGIVGSVRASFGVYNTMEEVELLIDSVRTAEKGFWSTNHPNERFLKN</sequence>
<dbReference type="InterPro" id="IPR000192">
    <property type="entry name" value="Aminotrans_V_dom"/>
</dbReference>
<gene>
    <name evidence="8" type="ORF">AB0L03_09285</name>
</gene>
<dbReference type="Pfam" id="PF00266">
    <property type="entry name" value="Aminotran_5"/>
    <property type="match status" value="1"/>
</dbReference>
<comment type="cofactor">
    <cofactor evidence="1">
        <name>pyridoxal 5'-phosphate</name>
        <dbReference type="ChEBI" id="CHEBI:597326"/>
    </cofactor>
</comment>
<dbReference type="RefSeq" id="WP_366087441.1">
    <property type="nucleotide sequence ID" value="NZ_JBFASG010000006.1"/>
</dbReference>
<protein>
    <recommendedName>
        <fullName evidence="3">cysteine desulfurase</fullName>
        <ecNumber evidence="3">2.8.1.7</ecNumber>
    </recommendedName>
</protein>
<comment type="catalytic activity">
    <reaction evidence="6">
        <text>(sulfur carrier)-H + L-cysteine = (sulfur carrier)-SH + L-alanine</text>
        <dbReference type="Rhea" id="RHEA:43892"/>
        <dbReference type="Rhea" id="RHEA-COMP:14737"/>
        <dbReference type="Rhea" id="RHEA-COMP:14739"/>
        <dbReference type="ChEBI" id="CHEBI:29917"/>
        <dbReference type="ChEBI" id="CHEBI:35235"/>
        <dbReference type="ChEBI" id="CHEBI:57972"/>
        <dbReference type="ChEBI" id="CHEBI:64428"/>
        <dbReference type="EC" id="2.8.1.7"/>
    </reaction>
</comment>